<keyword evidence="2" id="KW-0288">FMN</keyword>
<evidence type="ECO:0000313" key="5">
    <source>
        <dbReference type="EMBL" id="TFU33473.1"/>
    </source>
</evidence>
<dbReference type="RefSeq" id="WP_135113796.1">
    <property type="nucleotide sequence ID" value="NZ_JADGLL010000008.1"/>
</dbReference>
<keyword evidence="1" id="KW-0285">Flavoprotein</keyword>
<dbReference type="PANTHER" id="PTHR43408:SF2">
    <property type="entry name" value="FMN REDUCTASE (NADPH)"/>
    <property type="match status" value="1"/>
</dbReference>
<dbReference type="STRING" id="300019.BO218_06055"/>
<dbReference type="EMBL" id="SPQB01000008">
    <property type="protein sequence ID" value="TFU33473.1"/>
    <property type="molecule type" value="Genomic_DNA"/>
</dbReference>
<accession>A0A4Y9FYT1</accession>
<comment type="caution">
    <text evidence="5">The sequence shown here is derived from an EMBL/GenBank/DDBJ whole genome shotgun (WGS) entry which is preliminary data.</text>
</comment>
<dbReference type="InterPro" id="IPR051814">
    <property type="entry name" value="NAD(P)H-dep_FMN_reductase"/>
</dbReference>
<dbReference type="Pfam" id="PF03358">
    <property type="entry name" value="FMN_red"/>
    <property type="match status" value="1"/>
</dbReference>
<dbReference type="SUPFAM" id="SSF52218">
    <property type="entry name" value="Flavoproteins"/>
    <property type="match status" value="1"/>
</dbReference>
<dbReference type="Proteomes" id="UP000298358">
    <property type="component" value="Unassembled WGS sequence"/>
</dbReference>
<dbReference type="GO" id="GO:0016491">
    <property type="term" value="F:oxidoreductase activity"/>
    <property type="evidence" value="ECO:0007669"/>
    <property type="project" value="UniProtKB-KW"/>
</dbReference>
<protein>
    <submittedName>
        <fullName evidence="5">NADPH-dependent FMN reductase</fullName>
    </submittedName>
</protein>
<dbReference type="NCBIfam" id="TIGR04037">
    <property type="entry name" value="LLM_duo_CE1759"/>
    <property type="match status" value="1"/>
</dbReference>
<evidence type="ECO:0000256" key="3">
    <source>
        <dbReference type="ARBA" id="ARBA00023002"/>
    </source>
</evidence>
<evidence type="ECO:0000256" key="1">
    <source>
        <dbReference type="ARBA" id="ARBA00022630"/>
    </source>
</evidence>
<gene>
    <name evidence="5" type="ORF">E4U02_05345</name>
</gene>
<reference evidence="5 6" key="1">
    <citation type="submission" date="2019-03" db="EMBL/GenBank/DDBJ databases">
        <title>Diversity of the mouse oral microbiome.</title>
        <authorList>
            <person name="Joseph S."/>
            <person name="Aduse-Opoku J."/>
            <person name="Curtis M."/>
            <person name="Wade W."/>
            <person name="Hashim A."/>
        </authorList>
    </citation>
    <scope>NUCLEOTIDE SEQUENCE [LARGE SCALE GENOMIC DNA]</scope>
    <source>
        <strain evidence="5 6">P1012</strain>
    </source>
</reference>
<feature type="domain" description="NADPH-dependent FMN reductase-like" evidence="4">
    <location>
        <begin position="6"/>
        <end position="156"/>
    </location>
</feature>
<keyword evidence="6" id="KW-1185">Reference proteome</keyword>
<evidence type="ECO:0000259" key="4">
    <source>
        <dbReference type="Pfam" id="PF03358"/>
    </source>
</evidence>
<dbReference type="InterPro" id="IPR023932">
    <property type="entry name" value="CE1759_FMN_reduct"/>
</dbReference>
<keyword evidence="3" id="KW-0560">Oxidoreductase</keyword>
<sequence>MTDTRRIAVVSAGLSTPSSTRMLADRLAAAAVAQLDARGIDATVEAFELRDYAHDITNNLLAGFAPPALEKMLTQVTTADALIVVTPIFSTSYSGLFKSFIDILDRESLTGTPVLIGANAGTARHSLAIDYAIRPLFAYLHAEPVSTGVFAASSDWGGKEDEVAPLSARIERGARELAEAIAAKPHVEDADPFDPDTYLGAGRGFGHLLGGLAGE</sequence>
<evidence type="ECO:0000313" key="6">
    <source>
        <dbReference type="Proteomes" id="UP000298358"/>
    </source>
</evidence>
<proteinExistence type="predicted"/>
<name>A0A4Y9FYT1_9MICO</name>
<evidence type="ECO:0000256" key="2">
    <source>
        <dbReference type="ARBA" id="ARBA00022643"/>
    </source>
</evidence>
<dbReference type="InterPro" id="IPR005025">
    <property type="entry name" value="FMN_Rdtase-like_dom"/>
</dbReference>
<dbReference type="AlphaFoldDB" id="A0A4Y9FYT1"/>
<dbReference type="InterPro" id="IPR029039">
    <property type="entry name" value="Flavoprotein-like_sf"/>
</dbReference>
<dbReference type="PANTHER" id="PTHR43408">
    <property type="entry name" value="FMN REDUCTASE (NADPH)"/>
    <property type="match status" value="1"/>
</dbReference>
<dbReference type="Gene3D" id="3.40.50.360">
    <property type="match status" value="1"/>
</dbReference>
<organism evidence="5 6">
    <name type="scientific">Microbacterium paludicola</name>
    <dbReference type="NCBI Taxonomy" id="300019"/>
    <lineage>
        <taxon>Bacteria</taxon>
        <taxon>Bacillati</taxon>
        <taxon>Actinomycetota</taxon>
        <taxon>Actinomycetes</taxon>
        <taxon>Micrococcales</taxon>
        <taxon>Microbacteriaceae</taxon>
        <taxon>Microbacterium</taxon>
    </lineage>
</organism>
<dbReference type="OrthoDB" id="1643408at2"/>